<protein>
    <recommendedName>
        <fullName evidence="4">Outer membrane protein beta-barrel domain-containing protein</fullName>
    </recommendedName>
</protein>
<dbReference type="Proteomes" id="UP001501126">
    <property type="component" value="Unassembled WGS sequence"/>
</dbReference>
<evidence type="ECO:0000313" key="2">
    <source>
        <dbReference type="EMBL" id="GAA0874662.1"/>
    </source>
</evidence>
<dbReference type="RefSeq" id="WP_343785566.1">
    <property type="nucleotide sequence ID" value="NZ_BAAAFH010000003.1"/>
</dbReference>
<feature type="signal peptide" evidence="1">
    <location>
        <begin position="1"/>
        <end position="21"/>
    </location>
</feature>
<reference evidence="2 3" key="1">
    <citation type="journal article" date="2019" name="Int. J. Syst. Evol. Microbiol.">
        <title>The Global Catalogue of Microorganisms (GCM) 10K type strain sequencing project: providing services to taxonomists for standard genome sequencing and annotation.</title>
        <authorList>
            <consortium name="The Broad Institute Genomics Platform"/>
            <consortium name="The Broad Institute Genome Sequencing Center for Infectious Disease"/>
            <person name="Wu L."/>
            <person name="Ma J."/>
        </authorList>
    </citation>
    <scope>NUCLEOTIDE SEQUENCE [LARGE SCALE GENOMIC DNA]</scope>
    <source>
        <strain evidence="2 3">JCM 16083</strain>
    </source>
</reference>
<comment type="caution">
    <text evidence="2">The sequence shown here is derived from an EMBL/GenBank/DDBJ whole genome shotgun (WGS) entry which is preliminary data.</text>
</comment>
<keyword evidence="1" id="KW-0732">Signal</keyword>
<keyword evidence="3" id="KW-1185">Reference proteome</keyword>
<gene>
    <name evidence="2" type="ORF">GCM10009118_10700</name>
</gene>
<evidence type="ECO:0008006" key="4">
    <source>
        <dbReference type="Google" id="ProtNLM"/>
    </source>
</evidence>
<feature type="chain" id="PRO_5047513239" description="Outer membrane protein beta-barrel domain-containing protein" evidence="1">
    <location>
        <begin position="22"/>
        <end position="249"/>
    </location>
</feature>
<proteinExistence type="predicted"/>
<dbReference type="EMBL" id="BAAAFH010000003">
    <property type="protein sequence ID" value="GAA0874662.1"/>
    <property type="molecule type" value="Genomic_DNA"/>
</dbReference>
<accession>A0ABN1MN46</accession>
<organism evidence="2 3">
    <name type="scientific">Wandonia haliotis</name>
    <dbReference type="NCBI Taxonomy" id="574963"/>
    <lineage>
        <taxon>Bacteria</taxon>
        <taxon>Pseudomonadati</taxon>
        <taxon>Bacteroidota</taxon>
        <taxon>Flavobacteriia</taxon>
        <taxon>Flavobacteriales</taxon>
        <taxon>Crocinitomicaceae</taxon>
        <taxon>Wandonia</taxon>
    </lineage>
</organism>
<evidence type="ECO:0000313" key="3">
    <source>
        <dbReference type="Proteomes" id="UP001501126"/>
    </source>
</evidence>
<name>A0ABN1MN46_9FLAO</name>
<evidence type="ECO:0000256" key="1">
    <source>
        <dbReference type="SAM" id="SignalP"/>
    </source>
</evidence>
<sequence length="249" mass="28719">MKCSLKIVFFILILSPVLSFGQLPLDEKGEGLMRREVYGGVTFATHGWGIGVQYHKQKNYRYKHSFGVRITNIRHPKETKSFSSSFEKSKGYYYGKMNSVVAVRPFYGGKRVLFEKTRHQGVEINLIWGVGISLTLMKPVYLKIKKFDSETNEFITIEERYDPENHHPENIFGRSNWFKGLGDSKITAGLFSKFGFYFDLSAKREFIWGVELGGLLDVYVQKIPIMYNSSNTFIYPALYANIVLGKRLM</sequence>